<protein>
    <recommendedName>
        <fullName evidence="12">CTP synthase</fullName>
        <ecNumber evidence="12">6.3.4.2</ecNumber>
    </recommendedName>
    <alternativeName>
        <fullName evidence="12">Cytidine 5'-triphosphate synthase</fullName>
    </alternativeName>
    <alternativeName>
        <fullName evidence="12">Cytidine triphosphate synthetase</fullName>
        <shortName evidence="12">CTP synthetase</shortName>
        <shortName evidence="12">CTPS</shortName>
    </alternativeName>
    <alternativeName>
        <fullName evidence="12">UTP--ammonia ligase</fullName>
    </alternativeName>
</protein>
<dbReference type="InterPro" id="IPR027417">
    <property type="entry name" value="P-loop_NTPase"/>
</dbReference>
<feature type="domain" description="Glutamine amidotransferase" evidence="13">
    <location>
        <begin position="307"/>
        <end position="538"/>
    </location>
</feature>
<evidence type="ECO:0000313" key="15">
    <source>
        <dbReference type="EMBL" id="GHC39359.1"/>
    </source>
</evidence>
<comment type="activity regulation">
    <text evidence="12">Allosterically activated by GTP, when glutamine is the substrate; GTP has no effect on the reaction when ammonia is the substrate. The allosteric effector GTP functions by stabilizing the protein conformation that binds the tetrahedral intermediate(s) formed during glutamine hydrolysis. Inhibited by the product CTP, via allosteric rather than competitive inhibition.</text>
</comment>
<dbReference type="CDD" id="cd03113">
    <property type="entry name" value="CTPS_N"/>
    <property type="match status" value="1"/>
</dbReference>
<keyword evidence="3 12" id="KW-0436">Ligase</keyword>
<evidence type="ECO:0000259" key="14">
    <source>
        <dbReference type="Pfam" id="PF06418"/>
    </source>
</evidence>
<dbReference type="GO" id="GO:0005829">
    <property type="term" value="C:cytosol"/>
    <property type="evidence" value="ECO:0007669"/>
    <property type="project" value="TreeGrafter"/>
</dbReference>
<dbReference type="FunFam" id="3.40.50.880:FF:000002">
    <property type="entry name" value="CTP synthase"/>
    <property type="match status" value="1"/>
</dbReference>
<comment type="similarity">
    <text evidence="2 12">Belongs to the CTP synthase family.</text>
</comment>
<dbReference type="FunFam" id="3.40.50.300:FF:000009">
    <property type="entry name" value="CTP synthase"/>
    <property type="match status" value="1"/>
</dbReference>
<proteinExistence type="inferred from homology"/>
<evidence type="ECO:0000256" key="9">
    <source>
        <dbReference type="ARBA" id="ARBA00022975"/>
    </source>
</evidence>
<feature type="binding site" evidence="12">
    <location>
        <position position="357"/>
    </location>
    <ligand>
        <name>L-glutamine</name>
        <dbReference type="ChEBI" id="CHEBI:58359"/>
    </ligand>
</feature>
<feature type="binding site" evidence="12">
    <location>
        <position position="228"/>
    </location>
    <ligand>
        <name>UTP</name>
        <dbReference type="ChEBI" id="CHEBI:46398"/>
    </ligand>
</feature>
<dbReference type="SUPFAM" id="SSF52317">
    <property type="entry name" value="Class I glutamine amidotransferase-like"/>
    <property type="match status" value="1"/>
</dbReference>
<name>A0A8H9IMM6_9BURK</name>
<accession>A0A8H9IMM6</accession>
<feature type="domain" description="CTP synthase N-terminal" evidence="14">
    <location>
        <begin position="4"/>
        <end position="271"/>
    </location>
</feature>
<dbReference type="InterPro" id="IPR029062">
    <property type="entry name" value="Class_I_gatase-like"/>
</dbReference>
<dbReference type="Gene3D" id="3.40.50.880">
    <property type="match status" value="1"/>
</dbReference>
<evidence type="ECO:0000313" key="16">
    <source>
        <dbReference type="Proteomes" id="UP000608923"/>
    </source>
</evidence>
<dbReference type="Pfam" id="PF00117">
    <property type="entry name" value="GATase"/>
    <property type="match status" value="1"/>
</dbReference>
<keyword evidence="5 12" id="KW-0547">Nucleotide-binding</keyword>
<dbReference type="SUPFAM" id="SSF52540">
    <property type="entry name" value="P-loop containing nucleoside triphosphate hydrolases"/>
    <property type="match status" value="1"/>
</dbReference>
<dbReference type="GO" id="GO:0019856">
    <property type="term" value="P:pyrimidine nucleobase biosynthetic process"/>
    <property type="evidence" value="ECO:0007669"/>
    <property type="project" value="TreeGrafter"/>
</dbReference>
<feature type="binding site" evidence="12">
    <location>
        <position position="145"/>
    </location>
    <ligand>
        <name>Mg(2+)</name>
        <dbReference type="ChEBI" id="CHEBI:18420"/>
    </ligand>
</feature>
<keyword evidence="7 12" id="KW-0460">Magnesium</keyword>
<evidence type="ECO:0000256" key="7">
    <source>
        <dbReference type="ARBA" id="ARBA00022842"/>
    </source>
</evidence>
<feature type="binding site" evidence="12">
    <location>
        <position position="228"/>
    </location>
    <ligand>
        <name>CTP</name>
        <dbReference type="ChEBI" id="CHEBI:37563"/>
        <note>allosteric inhibitor</note>
    </ligand>
</feature>
<evidence type="ECO:0000256" key="10">
    <source>
        <dbReference type="ARBA" id="ARBA00047781"/>
    </source>
</evidence>
<dbReference type="EC" id="6.3.4.2" evidence="12"/>
<comment type="function">
    <text evidence="11 12">Catalyzes the ATP-dependent amination of UTP to CTP with either L-glutamine or ammonia as the source of nitrogen. Regulates intracellular CTP levels through interactions with the four ribonucleotide triphosphates.</text>
</comment>
<feature type="binding site" evidence="12">
    <location>
        <position position="72"/>
    </location>
    <ligand>
        <name>ATP</name>
        <dbReference type="ChEBI" id="CHEBI:30616"/>
    </ligand>
</feature>
<dbReference type="InterPro" id="IPR017926">
    <property type="entry name" value="GATASE"/>
</dbReference>
<keyword evidence="8 12" id="KW-0315">Glutamine amidotransferase</keyword>
<evidence type="ECO:0000256" key="12">
    <source>
        <dbReference type="HAMAP-Rule" id="MF_01227"/>
    </source>
</evidence>
<dbReference type="HAMAP" id="MF_01227">
    <property type="entry name" value="PyrG"/>
    <property type="match status" value="1"/>
</dbReference>
<evidence type="ECO:0000256" key="3">
    <source>
        <dbReference type="ARBA" id="ARBA00022598"/>
    </source>
</evidence>
<organism evidence="15 16">
    <name type="scientific">Alcaligenes pakistanensis</name>
    <dbReference type="NCBI Taxonomy" id="1482717"/>
    <lineage>
        <taxon>Bacteria</taxon>
        <taxon>Pseudomonadati</taxon>
        <taxon>Pseudomonadota</taxon>
        <taxon>Betaproteobacteria</taxon>
        <taxon>Burkholderiales</taxon>
        <taxon>Alcaligenaceae</taxon>
        <taxon>Alcaligenes</taxon>
    </lineage>
</organism>
<feature type="binding site" evidence="12">
    <location>
        <begin position="385"/>
        <end position="388"/>
    </location>
    <ligand>
        <name>L-glutamine</name>
        <dbReference type="ChEBI" id="CHEBI:58359"/>
    </ligand>
</feature>
<dbReference type="AlphaFoldDB" id="A0A8H9IMM6"/>
<feature type="binding site" evidence="12">
    <location>
        <begin position="152"/>
        <end position="154"/>
    </location>
    <ligand>
        <name>CTP</name>
        <dbReference type="ChEBI" id="CHEBI:37563"/>
        <note>allosteric inhibitor</note>
    </ligand>
</feature>
<dbReference type="PANTHER" id="PTHR11550:SF0">
    <property type="entry name" value="CTP SYNTHASE-RELATED"/>
    <property type="match status" value="1"/>
</dbReference>
<dbReference type="Pfam" id="PF06418">
    <property type="entry name" value="CTP_synth_N"/>
    <property type="match status" value="1"/>
</dbReference>
<dbReference type="GO" id="GO:0005524">
    <property type="term" value="F:ATP binding"/>
    <property type="evidence" value="ECO:0007669"/>
    <property type="project" value="UniProtKB-KW"/>
</dbReference>
<feature type="binding site" evidence="12">
    <location>
        <position position="72"/>
    </location>
    <ligand>
        <name>Mg(2+)</name>
        <dbReference type="ChEBI" id="CHEBI:18420"/>
    </ligand>
</feature>
<evidence type="ECO:0000256" key="11">
    <source>
        <dbReference type="ARBA" id="ARBA00059148"/>
    </source>
</evidence>
<dbReference type="InterPro" id="IPR017456">
    <property type="entry name" value="CTP_synthase_N"/>
</dbReference>
<dbReference type="CDD" id="cd01746">
    <property type="entry name" value="GATase1_CTP_Synthase"/>
    <property type="match status" value="1"/>
</dbReference>
<feature type="binding site" evidence="12">
    <location>
        <begin position="192"/>
        <end position="197"/>
    </location>
    <ligand>
        <name>CTP</name>
        <dbReference type="ChEBI" id="CHEBI:37563"/>
        <note>allosteric inhibitor</note>
    </ligand>
</feature>
<feature type="binding site" evidence="12">
    <location>
        <begin position="192"/>
        <end position="197"/>
    </location>
    <ligand>
        <name>UTP</name>
        <dbReference type="ChEBI" id="CHEBI:46398"/>
    </ligand>
</feature>
<dbReference type="InterPro" id="IPR004468">
    <property type="entry name" value="CTP_synthase"/>
</dbReference>
<dbReference type="GO" id="GO:0046872">
    <property type="term" value="F:metal ion binding"/>
    <property type="evidence" value="ECO:0007669"/>
    <property type="project" value="UniProtKB-KW"/>
</dbReference>
<keyword evidence="6 12" id="KW-0067">ATP-binding</keyword>
<comment type="miscellaneous">
    <text evidence="12">CTPSs have evolved a hybrid strategy for distinguishing between UTP and CTP. The overlapping regions of the product feedback inhibitory and substrate sites recognize a common feature in both compounds, the triphosphate moiety. To differentiate isosteric substrate and product pyrimidine rings, an additional pocket far from the expected kinase/ligase catalytic site, specifically recognizes the cytosine and ribose portions of the product inhibitor.</text>
</comment>
<feature type="active site" evidence="12">
    <location>
        <position position="519"/>
    </location>
</feature>
<comment type="catalytic activity">
    <reaction evidence="12">
        <text>UTP + NH4(+) + ATP = CTP + ADP + phosphate + 2 H(+)</text>
        <dbReference type="Rhea" id="RHEA:16597"/>
        <dbReference type="ChEBI" id="CHEBI:15378"/>
        <dbReference type="ChEBI" id="CHEBI:28938"/>
        <dbReference type="ChEBI" id="CHEBI:30616"/>
        <dbReference type="ChEBI" id="CHEBI:37563"/>
        <dbReference type="ChEBI" id="CHEBI:43474"/>
        <dbReference type="ChEBI" id="CHEBI:46398"/>
        <dbReference type="ChEBI" id="CHEBI:456216"/>
    </reaction>
</comment>
<dbReference type="NCBIfam" id="TIGR00337">
    <property type="entry name" value="PyrG"/>
    <property type="match status" value="1"/>
</dbReference>
<feature type="active site" evidence="12">
    <location>
        <position position="521"/>
    </location>
</feature>
<dbReference type="EMBL" id="BMZN01000001">
    <property type="protein sequence ID" value="GHC39359.1"/>
    <property type="molecule type" value="Genomic_DNA"/>
</dbReference>
<keyword evidence="4 12" id="KW-0479">Metal-binding</keyword>
<dbReference type="RefSeq" id="WP_189391061.1">
    <property type="nucleotide sequence ID" value="NZ_BMZN01000001.1"/>
</dbReference>
<evidence type="ECO:0000256" key="2">
    <source>
        <dbReference type="ARBA" id="ARBA00007533"/>
    </source>
</evidence>
<feature type="binding site" evidence="12">
    <location>
        <position position="14"/>
    </location>
    <ligand>
        <name>UTP</name>
        <dbReference type="ChEBI" id="CHEBI:46398"/>
    </ligand>
</feature>
<dbReference type="GO" id="GO:0042802">
    <property type="term" value="F:identical protein binding"/>
    <property type="evidence" value="ECO:0007669"/>
    <property type="project" value="TreeGrafter"/>
</dbReference>
<dbReference type="GO" id="GO:0003883">
    <property type="term" value="F:CTP synthase activity"/>
    <property type="evidence" value="ECO:0007669"/>
    <property type="project" value="UniProtKB-UniRule"/>
</dbReference>
<dbReference type="NCBIfam" id="NF003792">
    <property type="entry name" value="PRK05380.1"/>
    <property type="match status" value="1"/>
</dbReference>
<evidence type="ECO:0000259" key="13">
    <source>
        <dbReference type="Pfam" id="PF00117"/>
    </source>
</evidence>
<evidence type="ECO:0000256" key="8">
    <source>
        <dbReference type="ARBA" id="ARBA00022962"/>
    </source>
</evidence>
<dbReference type="Proteomes" id="UP000608923">
    <property type="component" value="Unassembled WGS sequence"/>
</dbReference>
<keyword evidence="16" id="KW-1185">Reference proteome</keyword>
<gene>
    <name evidence="12 15" type="primary">pyrG</name>
    <name evidence="15" type="ORF">GCM10010096_06800</name>
</gene>
<feature type="binding site" evidence="12">
    <location>
        <position position="474"/>
    </location>
    <ligand>
        <name>L-glutamine</name>
        <dbReference type="ChEBI" id="CHEBI:58359"/>
    </ligand>
</feature>
<sequence>MTTKYVFVTGGVVSSLGKGIAAASLAAILESRGLRVTMLKLDPYINVDPGTMSPFQHGEVFVTEDGAETDLDLGHYERFISARMRKVNNFTTGQIYESVLRKERRGDYLGKTVQVIPHITNEIQDFIIRGAKAAYNGEADVAIVEIGGTVGDIESQPFLEAARQMNLRLGRNNTAFVHLTLVPFIASAGELKTKPTQHSVQKLREIGIHPHALLCRADRIIPDDELAKISLFSNVPMDAVISVWDSDSIYKIPAMLHKQGLDNLVCDALSLSPPPADLSMWDRLVQALENPEHEVRIGMVGKYVDLTESYKSLSEALVHAGIHTRTRIKIEYLDSEVIENEGTDCLNGLDAILVPGGFGKRGTEGKIRAIQYARENGVPFLGICLGMQLAVVEFARNVGNLVGANSTEFDPSAVHPVVALITEWADREGKVEHRDGASDLGGTMRKGAQRCPVKPGSRAAAIYGPEVNERHRHRFEVNTLYVPRLEEVGMVISARTPTENLPEIMELPDHPWFMGVQFHPEFTSTPRDGHPLFTSYIKAALERQKKSA</sequence>
<comment type="caution">
    <text evidence="15">The sequence shown here is derived from an EMBL/GenBank/DDBJ whole genome shotgun (WGS) entry which is preliminary data.</text>
</comment>
<feature type="binding site" evidence="12">
    <location>
        <begin position="15"/>
        <end position="20"/>
    </location>
    <ligand>
        <name>ATP</name>
        <dbReference type="ChEBI" id="CHEBI:30616"/>
    </ligand>
</feature>
<evidence type="ECO:0000256" key="1">
    <source>
        <dbReference type="ARBA" id="ARBA00005171"/>
    </source>
</evidence>
<comment type="caution">
    <text evidence="12">Lacks conserved residue(s) required for the propagation of feature annotation.</text>
</comment>
<feature type="region of interest" description="Amidoligase domain" evidence="12">
    <location>
        <begin position="1"/>
        <end position="271"/>
    </location>
</feature>
<dbReference type="PROSITE" id="PS51273">
    <property type="entry name" value="GATASE_TYPE_1"/>
    <property type="match status" value="1"/>
</dbReference>
<feature type="active site" description="Nucleophile; for glutamine hydrolysis" evidence="12">
    <location>
        <position position="384"/>
    </location>
</feature>
<comment type="catalytic activity">
    <reaction evidence="12">
        <text>L-glutamine + H2O = L-glutamate + NH4(+)</text>
        <dbReference type="Rhea" id="RHEA:15889"/>
        <dbReference type="ChEBI" id="CHEBI:15377"/>
        <dbReference type="ChEBI" id="CHEBI:28938"/>
        <dbReference type="ChEBI" id="CHEBI:29985"/>
        <dbReference type="ChEBI" id="CHEBI:58359"/>
    </reaction>
</comment>
<reference evidence="16" key="1">
    <citation type="journal article" date="2019" name="Int. J. Syst. Evol. Microbiol.">
        <title>The Global Catalogue of Microorganisms (GCM) 10K type strain sequencing project: providing services to taxonomists for standard genome sequencing and annotation.</title>
        <authorList>
            <consortium name="The Broad Institute Genomics Platform"/>
            <consortium name="The Broad Institute Genome Sequencing Center for Infectious Disease"/>
            <person name="Wu L."/>
            <person name="Ma J."/>
        </authorList>
    </citation>
    <scope>NUCLEOTIDE SEQUENCE [LARGE SCALE GENOMIC DNA]</scope>
    <source>
        <strain evidence="16">KCTC 42083</strain>
    </source>
</reference>
<dbReference type="UniPathway" id="UPA00159">
    <property type="reaction ID" value="UER00277"/>
</dbReference>
<evidence type="ECO:0000256" key="6">
    <source>
        <dbReference type="ARBA" id="ARBA00022840"/>
    </source>
</evidence>
<dbReference type="GO" id="GO:0044210">
    <property type="term" value="P:'de novo' CTP biosynthetic process"/>
    <property type="evidence" value="ECO:0007669"/>
    <property type="project" value="UniProtKB-UniRule"/>
</dbReference>
<dbReference type="InterPro" id="IPR033828">
    <property type="entry name" value="GATase1_CTP_Synthase"/>
</dbReference>
<comment type="pathway">
    <text evidence="1 12">Pyrimidine metabolism; CTP biosynthesis via de novo pathway; CTP from UDP: step 2/2.</text>
</comment>
<evidence type="ECO:0000256" key="5">
    <source>
        <dbReference type="ARBA" id="ARBA00022741"/>
    </source>
</evidence>
<keyword evidence="9 12" id="KW-0665">Pyrimidine biosynthesis</keyword>
<dbReference type="PANTHER" id="PTHR11550">
    <property type="entry name" value="CTP SYNTHASE"/>
    <property type="match status" value="1"/>
</dbReference>
<feature type="binding site" evidence="12">
    <location>
        <position position="408"/>
    </location>
    <ligand>
        <name>L-glutamine</name>
        <dbReference type="ChEBI" id="CHEBI:58359"/>
    </ligand>
</feature>
<dbReference type="Gene3D" id="3.40.50.300">
    <property type="entry name" value="P-loop containing nucleotide triphosphate hydrolases"/>
    <property type="match status" value="1"/>
</dbReference>
<evidence type="ECO:0000256" key="4">
    <source>
        <dbReference type="ARBA" id="ARBA00022723"/>
    </source>
</evidence>
<feature type="binding site" evidence="12">
    <location>
        <position position="14"/>
    </location>
    <ligand>
        <name>CTP</name>
        <dbReference type="ChEBI" id="CHEBI:37563"/>
        <note>allosteric inhibitor</note>
    </ligand>
</feature>
<comment type="catalytic activity">
    <reaction evidence="10 12">
        <text>UTP + L-glutamine + ATP + H2O = CTP + L-glutamate + ADP + phosphate + 2 H(+)</text>
        <dbReference type="Rhea" id="RHEA:26426"/>
        <dbReference type="ChEBI" id="CHEBI:15377"/>
        <dbReference type="ChEBI" id="CHEBI:15378"/>
        <dbReference type="ChEBI" id="CHEBI:29985"/>
        <dbReference type="ChEBI" id="CHEBI:30616"/>
        <dbReference type="ChEBI" id="CHEBI:37563"/>
        <dbReference type="ChEBI" id="CHEBI:43474"/>
        <dbReference type="ChEBI" id="CHEBI:46398"/>
        <dbReference type="ChEBI" id="CHEBI:58359"/>
        <dbReference type="ChEBI" id="CHEBI:456216"/>
        <dbReference type="EC" id="6.3.4.2"/>
    </reaction>
</comment>
<comment type="subunit">
    <text evidence="12">Homotetramer.</text>
</comment>
<dbReference type="GO" id="GO:0097268">
    <property type="term" value="C:cytoophidium"/>
    <property type="evidence" value="ECO:0007669"/>
    <property type="project" value="UniProtKB-ARBA"/>
</dbReference>